<keyword evidence="2" id="KW-1185">Reference proteome</keyword>
<dbReference type="SUPFAM" id="SSF52540">
    <property type="entry name" value="P-loop containing nucleoside triphosphate hydrolases"/>
    <property type="match status" value="2"/>
</dbReference>
<sequence>VGYWAPQPSDVPAPLRNLPDAVLDALALLDVYTGPTERAPQGYLVHTGCVRFSWKPTTVEERLSCLPRPAWCQGRTAYEWLVSAEDCPYGAFLQAHDQYLHARQRLMDQAEIEASAPMPWLPLRFMETVGLEARLLPLHHPADAHAAHVRAYLPDVLQALQCHMDVQMGDGRVFLLQYSSTYTAKFSDQFATEEATDFQLARKVLMEYHPLEPEVWLQLGGQRFRQVLQTGILRRVVLRPLWRGFQPTRWEQLYMASAWRSEDCTLRLCTEAGERRKNRRRVLVAAAMDSAFQESFFGQWLLLNVPFRAMDELWDARVLAVPEGYRMLALCLLKRPGFWRRPHNVQAKLQLEGHRDAHISNVLSMLESRAGVIDAYLVARPFCVLGPAGSGKSTVEVAIRRAAEAGAHVGIACPTGMLASAYRVKFPGLDVDTLRGMFLLHLPQEQTWDCVSSFDMVVVDEVGQLSQQTVERLLWLWDNADRRPALIFLGDFHSFRAWTALARATAPVGSNSSCGICAPCGAASARTCAGSWSSFELRSRIGSSCCAFLRGHRAMADRGPGVSPEPTELDIQDILHETPQTLFLTITRRSAALLNDLVPIYQGMRVTLTRNLQKEQNFVNGMGCTVLGIQRNSVLVRTQCGNVLSVFPYTDDEIFLRGQQRRATYLPLRLGYAVTLMKVQGATLPHITLRLDVPNVEAAAYVALSRVQRDKDWRFLGHLTRHHFTPASGI</sequence>
<evidence type="ECO:0008006" key="3">
    <source>
        <dbReference type="Google" id="ProtNLM"/>
    </source>
</evidence>
<dbReference type="AlphaFoldDB" id="A0A812QWJ5"/>
<comment type="caution">
    <text evidence="1">The sequence shown here is derived from an EMBL/GenBank/DDBJ whole genome shotgun (WGS) entry which is preliminary data.</text>
</comment>
<evidence type="ECO:0000313" key="1">
    <source>
        <dbReference type="EMBL" id="CAE7406987.1"/>
    </source>
</evidence>
<name>A0A812QWJ5_SYMPI</name>
<feature type="non-terminal residue" evidence="1">
    <location>
        <position position="730"/>
    </location>
</feature>
<dbReference type="Gene3D" id="3.40.50.300">
    <property type="entry name" value="P-loop containing nucleotide triphosphate hydrolases"/>
    <property type="match status" value="1"/>
</dbReference>
<evidence type="ECO:0000313" key="2">
    <source>
        <dbReference type="Proteomes" id="UP000649617"/>
    </source>
</evidence>
<dbReference type="EMBL" id="CAJNIZ010018177">
    <property type="protein sequence ID" value="CAE7406987.1"/>
    <property type="molecule type" value="Genomic_DNA"/>
</dbReference>
<dbReference type="OrthoDB" id="428723at2759"/>
<accession>A0A812QWJ5</accession>
<dbReference type="Pfam" id="PF13604">
    <property type="entry name" value="AAA_30"/>
    <property type="match status" value="1"/>
</dbReference>
<proteinExistence type="predicted"/>
<dbReference type="Proteomes" id="UP000649617">
    <property type="component" value="Unassembled WGS sequence"/>
</dbReference>
<dbReference type="InterPro" id="IPR027417">
    <property type="entry name" value="P-loop_NTPase"/>
</dbReference>
<organism evidence="1 2">
    <name type="scientific">Symbiodinium pilosum</name>
    <name type="common">Dinoflagellate</name>
    <dbReference type="NCBI Taxonomy" id="2952"/>
    <lineage>
        <taxon>Eukaryota</taxon>
        <taxon>Sar</taxon>
        <taxon>Alveolata</taxon>
        <taxon>Dinophyceae</taxon>
        <taxon>Suessiales</taxon>
        <taxon>Symbiodiniaceae</taxon>
        <taxon>Symbiodinium</taxon>
    </lineage>
</organism>
<reference evidence="1" key="1">
    <citation type="submission" date="2021-02" db="EMBL/GenBank/DDBJ databases">
        <authorList>
            <person name="Dougan E. K."/>
            <person name="Rhodes N."/>
            <person name="Thang M."/>
            <person name="Chan C."/>
        </authorList>
    </citation>
    <scope>NUCLEOTIDE SEQUENCE</scope>
</reference>
<gene>
    <name evidence="1" type="ORF">SPIL2461_LOCUS10038</name>
</gene>
<protein>
    <recommendedName>
        <fullName evidence="3">ATP-dependent DNA helicase</fullName>
    </recommendedName>
</protein>